<evidence type="ECO:0000256" key="3">
    <source>
        <dbReference type="ARBA" id="ARBA00023163"/>
    </source>
</evidence>
<feature type="domain" description="HTH iclR-type" evidence="4">
    <location>
        <begin position="11"/>
        <end position="71"/>
    </location>
</feature>
<sequence length="252" mass="26728">MCPVHRNDGEISSIGRAAALLKELRTSGSALGVASLARRCDLPKSTVHRLLNEMTRVGLVERSTLGYTPGLLLFELGQLVPRTRSLRDAARPHMLNLHDATGHNVALAVLEGAEVVYVDLFRSNHARRFPQRLGGRWPAHASCSGKAILAFSDTDVASTVGGGPLRRLTERTISDPSVLTAELTRIRCAGVAYDRQESIHGVVGVAAPILDGAGGALGAIAMSGFVGRINLSRVDAAVRTGALAISREMLRG</sequence>
<dbReference type="InterPro" id="IPR005471">
    <property type="entry name" value="Tscrpt_reg_IclR_N"/>
</dbReference>
<dbReference type="SMART" id="SM00346">
    <property type="entry name" value="HTH_ICLR"/>
    <property type="match status" value="1"/>
</dbReference>
<feature type="domain" description="IclR-ED" evidence="5">
    <location>
        <begin position="72"/>
        <end position="252"/>
    </location>
</feature>
<evidence type="ECO:0000313" key="6">
    <source>
        <dbReference type="EMBL" id="GGM35734.1"/>
    </source>
</evidence>
<accession>A0A917WWN5</accession>
<gene>
    <name evidence="6" type="ORF">GCM10007977_041450</name>
</gene>
<dbReference type="Pfam" id="PF01614">
    <property type="entry name" value="IclR_C"/>
    <property type="match status" value="1"/>
</dbReference>
<keyword evidence="2" id="KW-0238">DNA-binding</keyword>
<name>A0A917WWN5_9ACTN</name>
<dbReference type="GO" id="GO:0003677">
    <property type="term" value="F:DNA binding"/>
    <property type="evidence" value="ECO:0007669"/>
    <property type="project" value="UniProtKB-KW"/>
</dbReference>
<evidence type="ECO:0000259" key="5">
    <source>
        <dbReference type="PROSITE" id="PS51078"/>
    </source>
</evidence>
<dbReference type="GO" id="GO:0003700">
    <property type="term" value="F:DNA-binding transcription factor activity"/>
    <property type="evidence" value="ECO:0007669"/>
    <property type="project" value="TreeGrafter"/>
</dbReference>
<comment type="caution">
    <text evidence="6">The sequence shown here is derived from an EMBL/GenBank/DDBJ whole genome shotgun (WGS) entry which is preliminary data.</text>
</comment>
<keyword evidence="3" id="KW-0804">Transcription</keyword>
<dbReference type="GO" id="GO:0045892">
    <property type="term" value="P:negative regulation of DNA-templated transcription"/>
    <property type="evidence" value="ECO:0007669"/>
    <property type="project" value="TreeGrafter"/>
</dbReference>
<evidence type="ECO:0000256" key="2">
    <source>
        <dbReference type="ARBA" id="ARBA00023125"/>
    </source>
</evidence>
<organism evidence="6 7">
    <name type="scientific">Dactylosporangium sucinum</name>
    <dbReference type="NCBI Taxonomy" id="1424081"/>
    <lineage>
        <taxon>Bacteria</taxon>
        <taxon>Bacillati</taxon>
        <taxon>Actinomycetota</taxon>
        <taxon>Actinomycetes</taxon>
        <taxon>Micromonosporales</taxon>
        <taxon>Micromonosporaceae</taxon>
        <taxon>Dactylosporangium</taxon>
    </lineage>
</organism>
<evidence type="ECO:0000313" key="7">
    <source>
        <dbReference type="Proteomes" id="UP000642070"/>
    </source>
</evidence>
<dbReference type="RefSeq" id="WP_190251537.1">
    <property type="nucleotide sequence ID" value="NZ_BMPI01000019.1"/>
</dbReference>
<dbReference type="InterPro" id="IPR036390">
    <property type="entry name" value="WH_DNA-bd_sf"/>
</dbReference>
<dbReference type="InterPro" id="IPR036388">
    <property type="entry name" value="WH-like_DNA-bd_sf"/>
</dbReference>
<dbReference type="Proteomes" id="UP000642070">
    <property type="component" value="Unassembled WGS sequence"/>
</dbReference>
<dbReference type="PANTHER" id="PTHR30136:SF24">
    <property type="entry name" value="HTH-TYPE TRANSCRIPTIONAL REPRESSOR ALLR"/>
    <property type="match status" value="1"/>
</dbReference>
<dbReference type="Gene3D" id="3.30.450.40">
    <property type="match status" value="1"/>
</dbReference>
<dbReference type="PROSITE" id="PS51077">
    <property type="entry name" value="HTH_ICLR"/>
    <property type="match status" value="1"/>
</dbReference>
<dbReference type="EMBL" id="BMPI01000019">
    <property type="protein sequence ID" value="GGM35734.1"/>
    <property type="molecule type" value="Genomic_DNA"/>
</dbReference>
<protein>
    <submittedName>
        <fullName evidence="6">IclR family transcriptional regulator</fullName>
    </submittedName>
</protein>
<keyword evidence="7" id="KW-1185">Reference proteome</keyword>
<dbReference type="PROSITE" id="PS51078">
    <property type="entry name" value="ICLR_ED"/>
    <property type="match status" value="1"/>
</dbReference>
<dbReference type="InterPro" id="IPR029016">
    <property type="entry name" value="GAF-like_dom_sf"/>
</dbReference>
<evidence type="ECO:0000259" key="4">
    <source>
        <dbReference type="PROSITE" id="PS51077"/>
    </source>
</evidence>
<proteinExistence type="predicted"/>
<reference evidence="6" key="2">
    <citation type="submission" date="2020-09" db="EMBL/GenBank/DDBJ databases">
        <authorList>
            <person name="Sun Q."/>
            <person name="Ohkuma M."/>
        </authorList>
    </citation>
    <scope>NUCLEOTIDE SEQUENCE</scope>
    <source>
        <strain evidence="6">JCM 19831</strain>
    </source>
</reference>
<dbReference type="SUPFAM" id="SSF46785">
    <property type="entry name" value="Winged helix' DNA-binding domain"/>
    <property type="match status" value="1"/>
</dbReference>
<dbReference type="InterPro" id="IPR014757">
    <property type="entry name" value="Tscrpt_reg_IclR_C"/>
</dbReference>
<dbReference type="InterPro" id="IPR050707">
    <property type="entry name" value="HTH_MetabolicPath_Reg"/>
</dbReference>
<dbReference type="Gene3D" id="1.10.10.10">
    <property type="entry name" value="Winged helix-like DNA-binding domain superfamily/Winged helix DNA-binding domain"/>
    <property type="match status" value="1"/>
</dbReference>
<keyword evidence="1" id="KW-0805">Transcription regulation</keyword>
<dbReference type="PANTHER" id="PTHR30136">
    <property type="entry name" value="HELIX-TURN-HELIX TRANSCRIPTIONAL REGULATOR, ICLR FAMILY"/>
    <property type="match status" value="1"/>
</dbReference>
<evidence type="ECO:0000256" key="1">
    <source>
        <dbReference type="ARBA" id="ARBA00023015"/>
    </source>
</evidence>
<dbReference type="AlphaFoldDB" id="A0A917WWN5"/>
<dbReference type="Pfam" id="PF09339">
    <property type="entry name" value="HTH_IclR"/>
    <property type="match status" value="1"/>
</dbReference>
<reference evidence="6" key="1">
    <citation type="journal article" date="2014" name="Int. J. Syst. Evol. Microbiol.">
        <title>Complete genome sequence of Corynebacterium casei LMG S-19264T (=DSM 44701T), isolated from a smear-ripened cheese.</title>
        <authorList>
            <consortium name="US DOE Joint Genome Institute (JGI-PGF)"/>
            <person name="Walter F."/>
            <person name="Albersmeier A."/>
            <person name="Kalinowski J."/>
            <person name="Ruckert C."/>
        </authorList>
    </citation>
    <scope>NUCLEOTIDE SEQUENCE</scope>
    <source>
        <strain evidence="6">JCM 19831</strain>
    </source>
</reference>
<dbReference type="SUPFAM" id="SSF55781">
    <property type="entry name" value="GAF domain-like"/>
    <property type="match status" value="1"/>
</dbReference>